<evidence type="ECO:0000256" key="1">
    <source>
        <dbReference type="SAM" id="MobiDB-lite"/>
    </source>
</evidence>
<evidence type="ECO:0000313" key="2">
    <source>
        <dbReference type="EMBL" id="GID70140.1"/>
    </source>
</evidence>
<name>A0A919IQ39_9ACTN</name>
<organism evidence="2 3">
    <name type="scientific">Actinoplanes cyaneus</name>
    <dbReference type="NCBI Taxonomy" id="52696"/>
    <lineage>
        <taxon>Bacteria</taxon>
        <taxon>Bacillati</taxon>
        <taxon>Actinomycetota</taxon>
        <taxon>Actinomycetes</taxon>
        <taxon>Micromonosporales</taxon>
        <taxon>Micromonosporaceae</taxon>
        <taxon>Actinoplanes</taxon>
    </lineage>
</organism>
<comment type="caution">
    <text evidence="2">The sequence shown here is derived from an EMBL/GenBank/DDBJ whole genome shotgun (WGS) entry which is preliminary data.</text>
</comment>
<gene>
    <name evidence="2" type="ORF">Acy02nite_80210</name>
</gene>
<keyword evidence="3" id="KW-1185">Reference proteome</keyword>
<accession>A0A919IQ39</accession>
<feature type="region of interest" description="Disordered" evidence="1">
    <location>
        <begin position="92"/>
        <end position="119"/>
    </location>
</feature>
<reference evidence="2" key="1">
    <citation type="submission" date="2021-01" db="EMBL/GenBank/DDBJ databases">
        <title>Whole genome shotgun sequence of Actinoplanes cyaneus NBRC 14990.</title>
        <authorList>
            <person name="Komaki H."/>
            <person name="Tamura T."/>
        </authorList>
    </citation>
    <scope>NUCLEOTIDE SEQUENCE</scope>
    <source>
        <strain evidence="2">NBRC 14990</strain>
    </source>
</reference>
<evidence type="ECO:0000313" key="3">
    <source>
        <dbReference type="Proteomes" id="UP000619479"/>
    </source>
</evidence>
<sequence length="434" mass="43638">MQRGEGRAPGMPRRVLRLLTLLAVAGAAYLAMSLFEQAARADDRPVGHGVAGVAGTVKSASDASVKSAAGASGKSAVGASGKSAASASIKSAAGAAGKSVPKPAIRKRTASKAAVPKVATPKVAGRKAGALTSVAPRVAAVKSVPSKAATSKLAAVTGHSRKTQRPAVRTPKVPASDVQIGKTFREVQARTSRATSEVVRAAALPSRVTIVRPALAALTRPPSRPTWQAPPLPSWMTPSLPTWQAPSLPTWQAPSLPTWQAPPLVSWHVPALPAWTAPPLLSRTALPQSSATGIAPAAPLPGASTPSQPVVAPPAPTFQVGVTSMLMRLPSYAQALLLSPAADLSGGSSPAARPFGASSPVAELSGSPKPAPSPGRPSEHSAPAGQARDSGGGSAPTTGIVASSWCPEVTAGGRTPVRNLIARGRTVRYAGPPS</sequence>
<feature type="region of interest" description="Disordered" evidence="1">
    <location>
        <begin position="344"/>
        <end position="417"/>
    </location>
</feature>
<dbReference type="EMBL" id="BOMH01000071">
    <property type="protein sequence ID" value="GID70140.1"/>
    <property type="molecule type" value="Genomic_DNA"/>
</dbReference>
<dbReference type="AlphaFoldDB" id="A0A919IQ39"/>
<feature type="region of interest" description="Disordered" evidence="1">
    <location>
        <begin position="152"/>
        <end position="177"/>
    </location>
</feature>
<proteinExistence type="predicted"/>
<protein>
    <submittedName>
        <fullName evidence="2">Uncharacterized protein</fullName>
    </submittedName>
</protein>
<dbReference type="Proteomes" id="UP000619479">
    <property type="component" value="Unassembled WGS sequence"/>
</dbReference>